<sequence length="343" mass="39789">METTLPSLPPGKADDKFVDELVKLISLIFGIIGVLANGLVLVVILRVRSLWSITNLYIANQSLIDLTSSVFLLILKYLPNEADFSGWSNIFGAFLACYFWESDYIYWALLTCSTLNLILLTMERYIAVVFPIFYRARVRWKNAVPIAALPWIISFTFELFWPAVFRFEDEKCIIDYRNNTIKAIIGVGVFLVKYVIPICIMFFVYWSIWMKIRPQIGASLDGVDNRQPPENGNQRSRIRLNVLKTLFLVSVTYIVCWTPNQIIFFRFHLGWPLDFQSAYYFTSVTLAFCNIWINPFIYAFQYRKFQDGLRRLFTSKINNSRATTVSSIVPLSSQRESLAVHQF</sequence>
<organism evidence="8 9">
    <name type="scientific">Holothuria leucospilota</name>
    <name type="common">Black long sea cucumber</name>
    <name type="synonym">Mertensiothuria leucospilota</name>
    <dbReference type="NCBI Taxonomy" id="206669"/>
    <lineage>
        <taxon>Eukaryota</taxon>
        <taxon>Metazoa</taxon>
        <taxon>Echinodermata</taxon>
        <taxon>Eleutherozoa</taxon>
        <taxon>Echinozoa</taxon>
        <taxon>Holothuroidea</taxon>
        <taxon>Aspidochirotacea</taxon>
        <taxon>Aspidochirotida</taxon>
        <taxon>Holothuriidae</taxon>
        <taxon>Holothuria</taxon>
    </lineage>
</organism>
<dbReference type="PROSITE" id="PS00237">
    <property type="entry name" value="G_PROTEIN_RECEP_F1_1"/>
    <property type="match status" value="1"/>
</dbReference>
<feature type="transmembrane region" description="Helical" evidence="6">
    <location>
        <begin position="24"/>
        <end position="45"/>
    </location>
</feature>
<dbReference type="EMBL" id="JAIZAY010000011">
    <property type="protein sequence ID" value="KAJ8033315.1"/>
    <property type="molecule type" value="Genomic_DNA"/>
</dbReference>
<dbReference type="SUPFAM" id="SSF81321">
    <property type="entry name" value="Family A G protein-coupled receptor-like"/>
    <property type="match status" value="1"/>
</dbReference>
<feature type="transmembrane region" description="Helical" evidence="6">
    <location>
        <begin position="183"/>
        <end position="206"/>
    </location>
</feature>
<keyword evidence="5 8" id="KW-0675">Receptor</keyword>
<dbReference type="PANTHER" id="PTHR45698:SF1">
    <property type="entry name" value="TRACE AMINE-ASSOCIATED RECEPTOR 13C-LIKE"/>
    <property type="match status" value="1"/>
</dbReference>
<comment type="similarity">
    <text evidence="5">Belongs to the G-protein coupled receptor 1 family.</text>
</comment>
<evidence type="ECO:0000256" key="1">
    <source>
        <dbReference type="ARBA" id="ARBA00004370"/>
    </source>
</evidence>
<reference evidence="8" key="1">
    <citation type="submission" date="2021-10" db="EMBL/GenBank/DDBJ databases">
        <title>Tropical sea cucumber genome reveals ecological adaptation and Cuvierian tubules defense mechanism.</title>
        <authorList>
            <person name="Chen T."/>
        </authorList>
    </citation>
    <scope>NUCLEOTIDE SEQUENCE</scope>
    <source>
        <strain evidence="8">Nanhai2018</strain>
        <tissue evidence="8">Muscle</tissue>
    </source>
</reference>
<evidence type="ECO:0000256" key="2">
    <source>
        <dbReference type="ARBA" id="ARBA00022692"/>
    </source>
</evidence>
<dbReference type="PRINTS" id="PR00237">
    <property type="entry name" value="GPCRRHODOPSN"/>
</dbReference>
<dbReference type="Pfam" id="PF00001">
    <property type="entry name" value="7tm_1"/>
    <property type="match status" value="1"/>
</dbReference>
<keyword evidence="4 6" id="KW-0472">Membrane</keyword>
<feature type="transmembrane region" description="Helical" evidence="6">
    <location>
        <begin position="143"/>
        <end position="163"/>
    </location>
</feature>
<evidence type="ECO:0000259" key="7">
    <source>
        <dbReference type="PROSITE" id="PS50262"/>
    </source>
</evidence>
<keyword evidence="3 6" id="KW-1133">Transmembrane helix</keyword>
<dbReference type="GO" id="GO:0016020">
    <property type="term" value="C:membrane"/>
    <property type="evidence" value="ECO:0007669"/>
    <property type="project" value="UniProtKB-SubCell"/>
</dbReference>
<dbReference type="PROSITE" id="PS50262">
    <property type="entry name" value="G_PROTEIN_RECEP_F1_2"/>
    <property type="match status" value="1"/>
</dbReference>
<feature type="transmembrane region" description="Helical" evidence="6">
    <location>
        <begin position="57"/>
        <end position="78"/>
    </location>
</feature>
<keyword evidence="5" id="KW-0297">G-protein coupled receptor</keyword>
<feature type="domain" description="G-protein coupled receptors family 1 profile" evidence="7">
    <location>
        <begin position="36"/>
        <end position="298"/>
    </location>
</feature>
<evidence type="ECO:0000313" key="9">
    <source>
        <dbReference type="Proteomes" id="UP001152320"/>
    </source>
</evidence>
<feature type="transmembrane region" description="Helical" evidence="6">
    <location>
        <begin position="279"/>
        <end position="300"/>
    </location>
</feature>
<evidence type="ECO:0000256" key="3">
    <source>
        <dbReference type="ARBA" id="ARBA00022989"/>
    </source>
</evidence>
<evidence type="ECO:0000256" key="6">
    <source>
        <dbReference type="SAM" id="Phobius"/>
    </source>
</evidence>
<dbReference type="Proteomes" id="UP001152320">
    <property type="component" value="Chromosome 11"/>
</dbReference>
<dbReference type="InterPro" id="IPR017452">
    <property type="entry name" value="GPCR_Rhodpsn_7TM"/>
</dbReference>
<dbReference type="Gene3D" id="1.20.1070.10">
    <property type="entry name" value="Rhodopsin 7-helix transmembrane proteins"/>
    <property type="match status" value="1"/>
</dbReference>
<keyword evidence="2 5" id="KW-0812">Transmembrane</keyword>
<dbReference type="InterPro" id="IPR000276">
    <property type="entry name" value="GPCR_Rhodpsn"/>
</dbReference>
<comment type="caution">
    <text evidence="8">The sequence shown here is derived from an EMBL/GenBank/DDBJ whole genome shotgun (WGS) entry which is preliminary data.</text>
</comment>
<evidence type="ECO:0000256" key="4">
    <source>
        <dbReference type="ARBA" id="ARBA00023136"/>
    </source>
</evidence>
<feature type="transmembrane region" description="Helical" evidence="6">
    <location>
        <begin position="104"/>
        <end position="122"/>
    </location>
</feature>
<gene>
    <name evidence="8" type="ORF">HOLleu_23511</name>
</gene>
<comment type="subcellular location">
    <subcellularLocation>
        <location evidence="1">Membrane</location>
    </subcellularLocation>
</comment>
<protein>
    <submittedName>
        <fullName evidence="8">Apelin receptor</fullName>
    </submittedName>
</protein>
<keyword evidence="5" id="KW-0807">Transducer</keyword>
<evidence type="ECO:0000313" key="8">
    <source>
        <dbReference type="EMBL" id="KAJ8033315.1"/>
    </source>
</evidence>
<evidence type="ECO:0000256" key="5">
    <source>
        <dbReference type="RuleBase" id="RU000688"/>
    </source>
</evidence>
<dbReference type="PANTHER" id="PTHR45698">
    <property type="entry name" value="TRACE AMINE-ASSOCIATED RECEPTOR 19N-RELATED"/>
    <property type="match status" value="1"/>
</dbReference>
<proteinExistence type="inferred from homology"/>
<feature type="transmembrane region" description="Helical" evidence="6">
    <location>
        <begin position="245"/>
        <end position="267"/>
    </location>
</feature>
<dbReference type="CDD" id="cd00637">
    <property type="entry name" value="7tm_classA_rhodopsin-like"/>
    <property type="match status" value="1"/>
</dbReference>
<dbReference type="GO" id="GO:0004930">
    <property type="term" value="F:G protein-coupled receptor activity"/>
    <property type="evidence" value="ECO:0007669"/>
    <property type="project" value="UniProtKB-KW"/>
</dbReference>
<dbReference type="OrthoDB" id="9445642at2759"/>
<keyword evidence="9" id="KW-1185">Reference proteome</keyword>
<name>A0A9Q1H5L9_HOLLE</name>
<accession>A0A9Q1H5L9</accession>
<dbReference type="SMART" id="SM01381">
    <property type="entry name" value="7TM_GPCR_Srsx"/>
    <property type="match status" value="1"/>
</dbReference>
<dbReference type="AlphaFoldDB" id="A0A9Q1H5L9"/>